<dbReference type="Gene3D" id="1.10.10.10">
    <property type="entry name" value="Winged helix-like DNA-binding domain superfamily/Winged helix DNA-binding domain"/>
    <property type="match status" value="1"/>
</dbReference>
<feature type="coiled-coil region" evidence="4">
    <location>
        <begin position="47"/>
        <end position="74"/>
    </location>
</feature>
<keyword evidence="4" id="KW-0175">Coiled coil</keyword>
<protein>
    <recommendedName>
        <fullName evidence="3">UPF0122 protein SAMN02745123_03434</fullName>
    </recommendedName>
</protein>
<keyword evidence="6" id="KW-1185">Reference proteome</keyword>
<dbReference type="PANTHER" id="PTHR40083">
    <property type="entry name" value="UPF0122 PROTEIN CBO2450/CLC_2298"/>
    <property type="match status" value="1"/>
</dbReference>
<dbReference type="CDD" id="cd06171">
    <property type="entry name" value="Sigma70_r4"/>
    <property type="match status" value="1"/>
</dbReference>
<name>A0A1M6W0Q0_9FIRM</name>
<dbReference type="InterPro" id="IPR013324">
    <property type="entry name" value="RNA_pol_sigma_r3/r4-like"/>
</dbReference>
<sequence>MKEFHKINLLFDFYGSLLTERQQKFVELYYGDDWSLGEIAEQFAVTRQAVHDTLKRAEQILNTYEEKLGLVRKLSGDYRSLEEIATLIHDYQTGVAPDGLDKSKQILQSVLDNWQRF</sequence>
<dbReference type="InterPro" id="IPR054831">
    <property type="entry name" value="UPF0122_fam_protein"/>
</dbReference>
<dbReference type="Proteomes" id="UP000183997">
    <property type="component" value="Unassembled WGS sequence"/>
</dbReference>
<evidence type="ECO:0000256" key="2">
    <source>
        <dbReference type="ARBA" id="ARBA00024764"/>
    </source>
</evidence>
<evidence type="ECO:0000256" key="3">
    <source>
        <dbReference type="HAMAP-Rule" id="MF_00245"/>
    </source>
</evidence>
<dbReference type="Pfam" id="PF04297">
    <property type="entry name" value="UPF0122"/>
    <property type="match status" value="1"/>
</dbReference>
<evidence type="ECO:0000313" key="5">
    <source>
        <dbReference type="EMBL" id="SHK87341.1"/>
    </source>
</evidence>
<accession>A0A1M6W0Q0</accession>
<evidence type="ECO:0000256" key="4">
    <source>
        <dbReference type="SAM" id="Coils"/>
    </source>
</evidence>
<dbReference type="HAMAP" id="MF_00245">
    <property type="entry name" value="UPF0122"/>
    <property type="match status" value="1"/>
</dbReference>
<dbReference type="RefSeq" id="WP_072916825.1">
    <property type="nucleotide sequence ID" value="NZ_FRAR01000027.1"/>
</dbReference>
<gene>
    <name evidence="5" type="ORF">SAMN02745123_03434</name>
</gene>
<evidence type="ECO:0000313" key="6">
    <source>
        <dbReference type="Proteomes" id="UP000183997"/>
    </source>
</evidence>
<organism evidence="5 6">
    <name type="scientific">Desulforamulus aeronauticus DSM 10349</name>
    <dbReference type="NCBI Taxonomy" id="1121421"/>
    <lineage>
        <taxon>Bacteria</taxon>
        <taxon>Bacillati</taxon>
        <taxon>Bacillota</taxon>
        <taxon>Clostridia</taxon>
        <taxon>Eubacteriales</taxon>
        <taxon>Peptococcaceae</taxon>
        <taxon>Desulforamulus</taxon>
    </lineage>
</organism>
<dbReference type="NCBIfam" id="NF045758">
    <property type="entry name" value="YlxM"/>
    <property type="match status" value="1"/>
</dbReference>
<dbReference type="OrthoDB" id="6392at2"/>
<comment type="function">
    <text evidence="2 3">Might take part in the signal recognition particle (SRP) pathway. This is inferred from the conservation of its genetic proximity to ftsY/ffh. May be a regulatory protein.</text>
</comment>
<dbReference type="EMBL" id="FRAR01000027">
    <property type="protein sequence ID" value="SHK87341.1"/>
    <property type="molecule type" value="Genomic_DNA"/>
</dbReference>
<dbReference type="InterPro" id="IPR036388">
    <property type="entry name" value="WH-like_DNA-bd_sf"/>
</dbReference>
<evidence type="ECO:0000256" key="1">
    <source>
        <dbReference type="ARBA" id="ARBA00008720"/>
    </source>
</evidence>
<reference evidence="6" key="1">
    <citation type="submission" date="2016-11" db="EMBL/GenBank/DDBJ databases">
        <authorList>
            <person name="Varghese N."/>
            <person name="Submissions S."/>
        </authorList>
    </citation>
    <scope>NUCLEOTIDE SEQUENCE [LARGE SCALE GENOMIC DNA]</scope>
    <source>
        <strain evidence="6">DSM 10349</strain>
    </source>
</reference>
<dbReference type="InterPro" id="IPR007394">
    <property type="entry name" value="UPF0122"/>
</dbReference>
<dbReference type="SUPFAM" id="SSF88659">
    <property type="entry name" value="Sigma3 and sigma4 domains of RNA polymerase sigma factors"/>
    <property type="match status" value="1"/>
</dbReference>
<dbReference type="PANTHER" id="PTHR40083:SF1">
    <property type="entry name" value="UPF0122 PROTEIN YLXM"/>
    <property type="match status" value="1"/>
</dbReference>
<comment type="similarity">
    <text evidence="1 3">Belongs to the UPF0122 family.</text>
</comment>
<proteinExistence type="inferred from homology"/>
<dbReference type="AlphaFoldDB" id="A0A1M6W0Q0"/>
<dbReference type="STRING" id="1121421.SAMN02745123_03434"/>